<dbReference type="SUPFAM" id="SSF143120">
    <property type="entry name" value="YefM-like"/>
    <property type="match status" value="1"/>
</dbReference>
<keyword evidence="3" id="KW-1185">Reference proteome</keyword>
<dbReference type="KEGG" id="minf:MESINF_1184"/>
<comment type="similarity">
    <text evidence="1">Belongs to the phD/YefM antitoxin family.</text>
</comment>
<evidence type="ECO:0000313" key="3">
    <source>
        <dbReference type="Proteomes" id="UP000250796"/>
    </source>
</evidence>
<evidence type="ECO:0000313" key="2">
    <source>
        <dbReference type="EMBL" id="SSC12628.1"/>
    </source>
</evidence>
<reference evidence="2 3" key="1">
    <citation type="submission" date="2017-01" db="EMBL/GenBank/DDBJ databases">
        <authorList>
            <person name="Erauso G."/>
        </authorList>
    </citation>
    <scope>NUCLEOTIDE SEQUENCE [LARGE SCALE GENOMIC DNA]</scope>
    <source>
        <strain evidence="2">MESINF1</strain>
    </source>
</reference>
<name>A0A7Z7LEZ2_9BACT</name>
<evidence type="ECO:0000256" key="1">
    <source>
        <dbReference type="ARBA" id="ARBA00009981"/>
    </source>
</evidence>
<dbReference type="Proteomes" id="UP000250796">
    <property type="component" value="Chromosome MESINF"/>
</dbReference>
<proteinExistence type="inferred from homology"/>
<sequence>MKTVNVRDIRNRFSEIVESKEELLILRRGVPIMKISPLSKEDLMNYYLSKAHEEARKIGLSEKEGLEVLDEVRKEMKDEGSY</sequence>
<gene>
    <name evidence="2" type="ORF">MESINF_1184</name>
</gene>
<organism evidence="2 3">
    <name type="scientific">Mesotoga infera</name>
    <dbReference type="NCBI Taxonomy" id="1236046"/>
    <lineage>
        <taxon>Bacteria</taxon>
        <taxon>Thermotogati</taxon>
        <taxon>Thermotogota</taxon>
        <taxon>Thermotogae</taxon>
        <taxon>Kosmotogales</taxon>
        <taxon>Kosmotogaceae</taxon>
        <taxon>Mesotoga</taxon>
    </lineage>
</organism>
<dbReference type="AlphaFoldDB" id="A0A7Z7LEZ2"/>
<dbReference type="EMBL" id="LS974202">
    <property type="protein sequence ID" value="SSC12628.1"/>
    <property type="molecule type" value="Genomic_DNA"/>
</dbReference>
<protein>
    <submittedName>
        <fullName evidence="2">Antitoxin of toxin-antitoxin stability system</fullName>
    </submittedName>
</protein>
<accession>A0A7Z7LEZ2</accession>
<dbReference type="RefSeq" id="WP_169698915.1">
    <property type="nucleotide sequence ID" value="NZ_LS974202.1"/>
</dbReference>
<dbReference type="InterPro" id="IPR036165">
    <property type="entry name" value="YefM-like_sf"/>
</dbReference>